<evidence type="ECO:0000313" key="1">
    <source>
        <dbReference type="EMBL" id="EEP80733.1"/>
    </source>
</evidence>
<keyword evidence="2" id="KW-1185">Reference proteome</keyword>
<dbReference type="AlphaFoldDB" id="C4JSY6"/>
<name>C4JSY6_UNCRE</name>
<dbReference type="RefSeq" id="XP_002584886.1">
    <property type="nucleotide sequence ID" value="XM_002584840.1"/>
</dbReference>
<dbReference type="Proteomes" id="UP000002058">
    <property type="component" value="Unassembled WGS sequence"/>
</dbReference>
<organism evidence="1 2">
    <name type="scientific">Uncinocarpus reesii (strain UAMH 1704)</name>
    <dbReference type="NCBI Taxonomy" id="336963"/>
    <lineage>
        <taxon>Eukaryota</taxon>
        <taxon>Fungi</taxon>
        <taxon>Dikarya</taxon>
        <taxon>Ascomycota</taxon>
        <taxon>Pezizomycotina</taxon>
        <taxon>Eurotiomycetes</taxon>
        <taxon>Eurotiomycetidae</taxon>
        <taxon>Onygenales</taxon>
        <taxon>Onygenaceae</taxon>
        <taxon>Uncinocarpus</taxon>
    </lineage>
</organism>
<sequence>MCGAYEIAMISRETKMQNVASARKEKPTIVEQRPKSKFLPALFSRRKKGFQELPSKKLDDGSSFVSN</sequence>
<evidence type="ECO:0000313" key="2">
    <source>
        <dbReference type="Proteomes" id="UP000002058"/>
    </source>
</evidence>
<dbReference type="HOGENOM" id="CLU_2814340_0_0_1"/>
<gene>
    <name evidence="1" type="ORF">UREG_05575</name>
</gene>
<dbReference type="VEuPathDB" id="FungiDB:UREG_05575"/>
<proteinExistence type="predicted"/>
<dbReference type="KEGG" id="ure:UREG_05575"/>
<dbReference type="GeneID" id="8441081"/>
<dbReference type="EMBL" id="CH476617">
    <property type="protein sequence ID" value="EEP80733.1"/>
    <property type="molecule type" value="Genomic_DNA"/>
</dbReference>
<protein>
    <submittedName>
        <fullName evidence="1">Uncharacterized protein</fullName>
    </submittedName>
</protein>
<reference evidence="2" key="1">
    <citation type="journal article" date="2009" name="Genome Res.">
        <title>Comparative genomic analyses of the human fungal pathogens Coccidioides and their relatives.</title>
        <authorList>
            <person name="Sharpton T.J."/>
            <person name="Stajich J.E."/>
            <person name="Rounsley S.D."/>
            <person name="Gardner M.J."/>
            <person name="Wortman J.R."/>
            <person name="Jordar V.S."/>
            <person name="Maiti R."/>
            <person name="Kodira C.D."/>
            <person name="Neafsey D.E."/>
            <person name="Zeng Q."/>
            <person name="Hung C.-Y."/>
            <person name="McMahan C."/>
            <person name="Muszewska A."/>
            <person name="Grynberg M."/>
            <person name="Mandel M.A."/>
            <person name="Kellner E.M."/>
            <person name="Barker B.M."/>
            <person name="Galgiani J.N."/>
            <person name="Orbach M.J."/>
            <person name="Kirkland T.N."/>
            <person name="Cole G.T."/>
            <person name="Henn M.R."/>
            <person name="Birren B.W."/>
            <person name="Taylor J.W."/>
        </authorList>
    </citation>
    <scope>NUCLEOTIDE SEQUENCE [LARGE SCALE GENOMIC DNA]</scope>
    <source>
        <strain evidence="2">UAMH 1704</strain>
    </source>
</reference>
<accession>C4JSY6</accession>
<dbReference type="InParanoid" id="C4JSY6"/>